<dbReference type="GO" id="GO:0070536">
    <property type="term" value="P:protein K63-linked deubiquitination"/>
    <property type="evidence" value="ECO:0007669"/>
    <property type="project" value="TreeGrafter"/>
</dbReference>
<protein>
    <submittedName>
        <fullName evidence="3">USP8 dimerisation domain-containing protein</fullName>
    </submittedName>
</protein>
<sequence>MQVGIASSTFRVVALDHPTAVDGPRSSAHAPHSAYRCSRLSHLLPSFCWENISSIDGRRRAFLDGYLKFRGEKVVVRHELSSVRGLPSFDAELLSEVYFSNNPLFYSVYYPSWYYRSLNEMYRAAGYCLQDSDFEKAFIYYMRFVSLAIEELPKHKSYKGFVSAEKTKAEASLHKAIENAEQLK</sequence>
<dbReference type="Gene3D" id="1.20.58.80">
    <property type="entry name" value="Phosphotransferase system, lactose/cellobiose-type IIA subunit"/>
    <property type="match status" value="1"/>
</dbReference>
<dbReference type="Pfam" id="PF08969">
    <property type="entry name" value="USP8_dimer"/>
    <property type="match status" value="1"/>
</dbReference>
<dbReference type="WBParaSite" id="PEQ_0001301001-mRNA-1">
    <property type="protein sequence ID" value="PEQ_0001301001-mRNA-1"/>
    <property type="gene ID" value="PEQ_0001301001"/>
</dbReference>
<evidence type="ECO:0000259" key="1">
    <source>
        <dbReference type="Pfam" id="PF08969"/>
    </source>
</evidence>
<organism evidence="2 3">
    <name type="scientific">Parascaris equorum</name>
    <name type="common">Equine roundworm</name>
    <dbReference type="NCBI Taxonomy" id="6256"/>
    <lineage>
        <taxon>Eukaryota</taxon>
        <taxon>Metazoa</taxon>
        <taxon>Ecdysozoa</taxon>
        <taxon>Nematoda</taxon>
        <taxon>Chromadorea</taxon>
        <taxon>Rhabditida</taxon>
        <taxon>Spirurina</taxon>
        <taxon>Ascaridomorpha</taxon>
        <taxon>Ascaridoidea</taxon>
        <taxon>Ascarididae</taxon>
        <taxon>Parascaris</taxon>
    </lineage>
</organism>
<keyword evidence="2" id="KW-1185">Reference proteome</keyword>
<evidence type="ECO:0000313" key="3">
    <source>
        <dbReference type="WBParaSite" id="PEQ_0001301001-mRNA-1"/>
    </source>
</evidence>
<dbReference type="GO" id="GO:0016020">
    <property type="term" value="C:membrane"/>
    <property type="evidence" value="ECO:0007669"/>
    <property type="project" value="TreeGrafter"/>
</dbReference>
<evidence type="ECO:0000313" key="2">
    <source>
        <dbReference type="Proteomes" id="UP000887564"/>
    </source>
</evidence>
<dbReference type="Proteomes" id="UP000887564">
    <property type="component" value="Unplaced"/>
</dbReference>
<accession>A0A914S2K5</accession>
<dbReference type="PANTHER" id="PTHR12947:SF13">
    <property type="entry name" value="FI19924P1"/>
    <property type="match status" value="1"/>
</dbReference>
<dbReference type="SUPFAM" id="SSF140856">
    <property type="entry name" value="USP8 N-terminal domain-like"/>
    <property type="match status" value="1"/>
</dbReference>
<dbReference type="GO" id="GO:0005768">
    <property type="term" value="C:endosome"/>
    <property type="evidence" value="ECO:0007669"/>
    <property type="project" value="TreeGrafter"/>
</dbReference>
<dbReference type="GO" id="GO:0061578">
    <property type="term" value="F:K63-linked deubiquitinase activity"/>
    <property type="evidence" value="ECO:0007669"/>
    <property type="project" value="TreeGrafter"/>
</dbReference>
<name>A0A914S2K5_PAREQ</name>
<dbReference type="PANTHER" id="PTHR12947">
    <property type="entry name" value="AMSH-LIKE PROTEASE"/>
    <property type="match status" value="1"/>
</dbReference>
<proteinExistence type="predicted"/>
<reference evidence="3" key="1">
    <citation type="submission" date="2022-11" db="UniProtKB">
        <authorList>
            <consortium name="WormBaseParasite"/>
        </authorList>
    </citation>
    <scope>IDENTIFICATION</scope>
</reference>
<dbReference type="AlphaFoldDB" id="A0A914S2K5"/>
<feature type="domain" description="USP8 dimerisation" evidence="1">
    <location>
        <begin position="111"/>
        <end position="184"/>
    </location>
</feature>
<dbReference type="InterPro" id="IPR015063">
    <property type="entry name" value="USP8_dimer"/>
</dbReference>